<feature type="compositionally biased region" description="Low complexity" evidence="1">
    <location>
        <begin position="417"/>
        <end position="428"/>
    </location>
</feature>
<evidence type="ECO:0000313" key="2">
    <source>
        <dbReference type="EMBL" id="KAG5177470.1"/>
    </source>
</evidence>
<protein>
    <submittedName>
        <fullName evidence="2">Uncharacterized protein</fullName>
    </submittedName>
</protein>
<dbReference type="AlphaFoldDB" id="A0A835YPU0"/>
<dbReference type="EMBL" id="JAFCMP010000525">
    <property type="protein sequence ID" value="KAG5177470.1"/>
    <property type="molecule type" value="Genomic_DNA"/>
</dbReference>
<feature type="compositionally biased region" description="Basic and acidic residues" evidence="1">
    <location>
        <begin position="380"/>
        <end position="396"/>
    </location>
</feature>
<dbReference type="InterPro" id="IPR026073">
    <property type="entry name" value="GGNBP2"/>
</dbReference>
<dbReference type="Proteomes" id="UP000664859">
    <property type="component" value="Unassembled WGS sequence"/>
</dbReference>
<dbReference type="InterPro" id="IPR020610">
    <property type="entry name" value="Thiolase_AS"/>
</dbReference>
<feature type="compositionally biased region" description="Basic residues" evidence="1">
    <location>
        <begin position="361"/>
        <end position="379"/>
    </location>
</feature>
<feature type="region of interest" description="Disordered" evidence="1">
    <location>
        <begin position="344"/>
        <end position="431"/>
    </location>
</feature>
<sequence length="546" mass="57279">MVVQQQEALNESLSDVEPIVVAKKHIVQMAAQHTSCAGCVAAVKALITQPLSNLRMLAAIMDDDGSNLVLKEAYQNDERRLSLLLEAFPLNAVLKKVQPPSSSLRCPLHRRSACSTPLTASNSNSNNNNNNSNSGHGSSANNSSSTVAALDGWEWMDAWDRLPQQDRCKVATIDAAGLESALHVATSNHRFCADCKHNVVIAFDLLTQRYDASGIDNAEEYNAELFRPFIGRMRPMEGGAEGSGGAGRAGRQMLVCAVEDVEELICWHEDFDSQQEYASSGQRHAATLEHGQRELRSIVGSMLLSQLRAAWTAHNARAQAEQYLFGLAVDAIRTALRSAEDDLMGDGLLEGDGADGAESRRARKTASKRRKERRAKAKAKKDEAPIAPSKPKDGKAARKGQPAAAALPLPPPRIDTGADAAPPAAAHAGAGGSTPCAAANCTCEAGAAAAKHTNGSGGGGNGAAAACNGGGGAVALFGSGGGGGSGSVGGLSLMDQLEDSSDEDALDPDLLREMEALRAGLDVCDRASLRATLHQNFREFLSAQRG</sequence>
<dbReference type="PANTHER" id="PTHR13601:SF2">
    <property type="entry name" value="GAMETOGENETIN-BINDING PROTEIN 2"/>
    <property type="match status" value="1"/>
</dbReference>
<feature type="compositionally biased region" description="Low complexity" evidence="1">
    <location>
        <begin position="120"/>
        <end position="145"/>
    </location>
</feature>
<reference evidence="2" key="1">
    <citation type="submission" date="2021-02" db="EMBL/GenBank/DDBJ databases">
        <title>First Annotated Genome of the Yellow-green Alga Tribonema minus.</title>
        <authorList>
            <person name="Mahan K.M."/>
        </authorList>
    </citation>
    <scope>NUCLEOTIDE SEQUENCE</scope>
    <source>
        <strain evidence="2">UTEX B ZZ1240</strain>
    </source>
</reference>
<dbReference type="PANTHER" id="PTHR13601">
    <property type="entry name" value="GAMETOGENETIN-BINDING PROTEIN 2"/>
    <property type="match status" value="1"/>
</dbReference>
<evidence type="ECO:0000256" key="1">
    <source>
        <dbReference type="SAM" id="MobiDB-lite"/>
    </source>
</evidence>
<dbReference type="OrthoDB" id="10437787at2759"/>
<proteinExistence type="predicted"/>
<organism evidence="2 3">
    <name type="scientific">Tribonema minus</name>
    <dbReference type="NCBI Taxonomy" id="303371"/>
    <lineage>
        <taxon>Eukaryota</taxon>
        <taxon>Sar</taxon>
        <taxon>Stramenopiles</taxon>
        <taxon>Ochrophyta</taxon>
        <taxon>PX clade</taxon>
        <taxon>Xanthophyceae</taxon>
        <taxon>Tribonematales</taxon>
        <taxon>Tribonemataceae</taxon>
        <taxon>Tribonema</taxon>
    </lineage>
</organism>
<dbReference type="GO" id="GO:0005634">
    <property type="term" value="C:nucleus"/>
    <property type="evidence" value="ECO:0007669"/>
    <property type="project" value="TreeGrafter"/>
</dbReference>
<accession>A0A835YPU0</accession>
<dbReference type="GO" id="GO:0005737">
    <property type="term" value="C:cytoplasm"/>
    <property type="evidence" value="ECO:0007669"/>
    <property type="project" value="TreeGrafter"/>
</dbReference>
<name>A0A835YPU0_9STRA</name>
<dbReference type="GO" id="GO:0016747">
    <property type="term" value="F:acyltransferase activity, transferring groups other than amino-acyl groups"/>
    <property type="evidence" value="ECO:0007669"/>
    <property type="project" value="InterPro"/>
</dbReference>
<keyword evidence="3" id="KW-1185">Reference proteome</keyword>
<dbReference type="PROSITE" id="PS00099">
    <property type="entry name" value="THIOLASE_3"/>
    <property type="match status" value="1"/>
</dbReference>
<gene>
    <name evidence="2" type="ORF">JKP88DRAFT_347013</name>
</gene>
<feature type="region of interest" description="Disordered" evidence="1">
    <location>
        <begin position="117"/>
        <end position="145"/>
    </location>
</feature>
<evidence type="ECO:0000313" key="3">
    <source>
        <dbReference type="Proteomes" id="UP000664859"/>
    </source>
</evidence>
<comment type="caution">
    <text evidence="2">The sequence shown here is derived from an EMBL/GenBank/DDBJ whole genome shotgun (WGS) entry which is preliminary data.</text>
</comment>